<name>R4YPH8_OLEAN</name>
<dbReference type="InterPro" id="IPR029063">
    <property type="entry name" value="SAM-dependent_MTases_sf"/>
</dbReference>
<evidence type="ECO:0008006" key="3">
    <source>
        <dbReference type="Google" id="ProtNLM"/>
    </source>
</evidence>
<dbReference type="SUPFAM" id="SSF53335">
    <property type="entry name" value="S-adenosyl-L-methionine-dependent methyltransferases"/>
    <property type="match status" value="1"/>
</dbReference>
<dbReference type="OrthoDB" id="224775at2"/>
<evidence type="ECO:0000313" key="1">
    <source>
        <dbReference type="EMBL" id="CCK76815.1"/>
    </source>
</evidence>
<proteinExistence type="predicted"/>
<protein>
    <recommendedName>
        <fullName evidence="3">DNA phosphorothioation-associated methyltransferase</fullName>
    </recommendedName>
</protein>
<dbReference type="Proteomes" id="UP000032749">
    <property type="component" value="Chromosome"/>
</dbReference>
<sequence>MDFNTFNALVKSITIGKHLPEAVYLHKSALECITTKLSTPTLKIAKALNIPDDHWTLVKYSKRDFKLSLLYYPTFQEEPYPPLHKSYTIDLTKLTARETNYTTSENPPILHRRECFIEPNHPDVEQFRIFTEEGEGIGLYQNTRTIGFKNNWNKLIKRKGYFLDEQGHIKSLSKKIIPEPSESFYGEIDRHKTAISRDKLSTPMLLLAQRGYLNGDYSVLDYGCGKGDDIRELEAHNIECIGWDPVHSPDTDIQPCDIVNLGFVINVIEDKEERQETLKIAYAHCQKIILISAMLGNEKIYERFKPYKDGVLTQRNTFQKYYYQAELQSYLELALEENAIALGPGVFVIFKDKVEEQRYLLERQKSRKSWRQLSQPVKAITQKQSKDIYSKHKILLEDFWYTCLELARVPQNDEFDLSDQIRQICGSHIKAFSTCIHIYEQDSFDLAQQARKDDLLVYFSLGFFKKRDSYTRMPQSLKRDIKIHFNKYSEAREAGLELLHNLNSPELIYNQCVNASTSINNSYLDEQHSLTINKDKLNELPKELRVYVGCATQLYGELDNVNLIKIHIRSGKVTLMVYEGFNELPIPLLKERIKINMRTQEIDFFDYFGEFTPQPLYNKSLFMSESDKDYKKQLSFEKRLSDLGIKTSGYIGLPKKALEATLRQAGVKLKGYRLCKIT</sequence>
<organism evidence="1 2">
    <name type="scientific">Oleispira antarctica RB-8</name>
    <dbReference type="NCBI Taxonomy" id="698738"/>
    <lineage>
        <taxon>Bacteria</taxon>
        <taxon>Pseudomonadati</taxon>
        <taxon>Pseudomonadota</taxon>
        <taxon>Gammaproteobacteria</taxon>
        <taxon>Oceanospirillales</taxon>
        <taxon>Oceanospirillaceae</taxon>
        <taxon>Oleispira</taxon>
    </lineage>
</organism>
<dbReference type="InterPro" id="IPR024019">
    <property type="entry name" value="CHP04096"/>
</dbReference>
<evidence type="ECO:0000313" key="2">
    <source>
        <dbReference type="Proteomes" id="UP000032749"/>
    </source>
</evidence>
<dbReference type="EMBL" id="FO203512">
    <property type="protein sequence ID" value="CCK76815.1"/>
    <property type="molecule type" value="Genomic_DNA"/>
</dbReference>
<dbReference type="AlphaFoldDB" id="R4YPH8"/>
<accession>R4YPH8</accession>
<dbReference type="KEGG" id="oai:OLEAN_C26390"/>
<gene>
    <name evidence="1" type="ORF">OLEAN_C26390</name>
</gene>
<keyword evidence="2" id="KW-1185">Reference proteome</keyword>
<reference evidence="1 2" key="1">
    <citation type="journal article" date="2013" name="Nat. Commun.">
        <title>Genome sequence and functional genomic analysis of the oil-degrading bacterium Oleispira antarctica.</title>
        <authorList>
            <person name="Kube M."/>
            <person name="Chernikova T.N."/>
            <person name="Al-Ramahi Y."/>
            <person name="Beloqui A."/>
            <person name="Lopez-Cortez N."/>
            <person name="Guazzaroni M.E."/>
            <person name="Heipieper H.J."/>
            <person name="Klages S."/>
            <person name="Kotsyurbenko O.R."/>
            <person name="Langer I."/>
            <person name="Nechitaylo T.Y."/>
            <person name="Lunsdorf H."/>
            <person name="Fernandez M."/>
            <person name="Juarez S."/>
            <person name="Ciordia S."/>
            <person name="Singer A."/>
            <person name="Kagan O."/>
            <person name="Egorova O."/>
            <person name="Petit P.A."/>
            <person name="Stogios P."/>
            <person name="Kim Y."/>
            <person name="Tchigvintsev A."/>
            <person name="Flick R."/>
            <person name="Denaro R."/>
            <person name="Genovese M."/>
            <person name="Albar J.P."/>
            <person name="Reva O.N."/>
            <person name="Martinez-Gomariz M."/>
            <person name="Tran H."/>
            <person name="Ferrer M."/>
            <person name="Savchenko A."/>
            <person name="Yakunin A.F."/>
            <person name="Yakimov M.M."/>
            <person name="Golyshina O.V."/>
            <person name="Reinhardt R."/>
            <person name="Golyshin P.N."/>
        </authorList>
    </citation>
    <scope>NUCLEOTIDE SEQUENCE [LARGE SCALE GENOMIC DNA]</scope>
</reference>
<dbReference type="PATRIC" id="fig|698738.3.peg.2738"/>
<dbReference type="NCBIfam" id="TIGR04096">
    <property type="entry name" value="dnd_rel_methyl"/>
    <property type="match status" value="1"/>
</dbReference>
<dbReference type="STRING" id="698738.OLEAN_C26390"/>
<dbReference type="HOGENOM" id="CLU_012555_0_0_6"/>